<dbReference type="Gene3D" id="1.10.3430.10">
    <property type="entry name" value="Ammonium transporter AmtB like domains"/>
    <property type="match status" value="1"/>
</dbReference>
<evidence type="ECO:0000259" key="7">
    <source>
        <dbReference type="Pfam" id="PF00909"/>
    </source>
</evidence>
<organism evidence="8 9">
    <name type="scientific">Holothuria leucospilota</name>
    <name type="common">Black long sea cucumber</name>
    <name type="synonym">Mertensiothuria leucospilota</name>
    <dbReference type="NCBI Taxonomy" id="206669"/>
    <lineage>
        <taxon>Eukaryota</taxon>
        <taxon>Metazoa</taxon>
        <taxon>Echinodermata</taxon>
        <taxon>Eleutherozoa</taxon>
        <taxon>Echinozoa</taxon>
        <taxon>Holothuroidea</taxon>
        <taxon>Aspidochirotacea</taxon>
        <taxon>Aspidochirotida</taxon>
        <taxon>Holothuriidae</taxon>
        <taxon>Holothuria</taxon>
    </lineage>
</organism>
<feature type="transmembrane region" description="Helical" evidence="5">
    <location>
        <begin position="55"/>
        <end position="77"/>
    </location>
</feature>
<feature type="transmembrane region" description="Helical" evidence="5">
    <location>
        <begin position="6"/>
        <end position="34"/>
    </location>
</feature>
<feature type="transmembrane region" description="Helical" evidence="5">
    <location>
        <begin position="193"/>
        <end position="216"/>
    </location>
</feature>
<dbReference type="GO" id="GO:0005886">
    <property type="term" value="C:plasma membrane"/>
    <property type="evidence" value="ECO:0007669"/>
    <property type="project" value="TreeGrafter"/>
</dbReference>
<dbReference type="Proteomes" id="UP001152320">
    <property type="component" value="Chromosome 14"/>
</dbReference>
<accession>A0A9Q1BNK6</accession>
<evidence type="ECO:0000256" key="1">
    <source>
        <dbReference type="ARBA" id="ARBA00004141"/>
    </source>
</evidence>
<sequence>MAKNVFLFFYCLTGASAVHLVGGVTGLIATVMLGPRTGRFDKEGESPKMSSPTNAIFGLFMLWWGWLGFNCGSTYGITEKKWVLATSYVTKKYKFDIVYIIDGILGALVSITAYCALARPWEGLVIGAIGGLITCLSVPLIEKLKIDDPVGVIPVHFIAAIWGMLSVGLFGEVDQLESFLHLNGLFRGGGFKLLGIQLLAVLVITFWTAVASYVVLKVLDLTIGLRVPLHEEILGADIVEHSINGSYDKTSGEWNDSEGRLIMIVDKSNPANYERTIRELKYHMREEGADNVWVRRTSFMGFSRSNRPSRSHWEEPRLDVDQVSDRSSGFVSTNHSPKVATISVPNGIDEELPPRRRSVDSDGLEVLVIPSISVKPGQNSGEFWSEEIVKQLRRKSQRGRRGNSR</sequence>
<feature type="transmembrane region" description="Helical" evidence="5">
    <location>
        <begin position="124"/>
        <end position="141"/>
    </location>
</feature>
<protein>
    <submittedName>
        <fullName evidence="8">Ammonium transporter 2</fullName>
    </submittedName>
</protein>
<evidence type="ECO:0000256" key="6">
    <source>
        <dbReference type="SAM" id="SignalP"/>
    </source>
</evidence>
<keyword evidence="2 5" id="KW-0812">Transmembrane</keyword>
<dbReference type="PANTHER" id="PTHR11730:SF58">
    <property type="entry name" value="AMMONIUM TRANSPORTER"/>
    <property type="match status" value="1"/>
</dbReference>
<gene>
    <name evidence="8" type="ORF">HOLleu_29370</name>
</gene>
<evidence type="ECO:0000313" key="9">
    <source>
        <dbReference type="Proteomes" id="UP001152320"/>
    </source>
</evidence>
<keyword evidence="9" id="KW-1185">Reference proteome</keyword>
<dbReference type="GO" id="GO:0097272">
    <property type="term" value="P:ammonium homeostasis"/>
    <property type="evidence" value="ECO:0007669"/>
    <property type="project" value="TreeGrafter"/>
</dbReference>
<evidence type="ECO:0000256" key="2">
    <source>
        <dbReference type="ARBA" id="ARBA00022692"/>
    </source>
</evidence>
<dbReference type="Pfam" id="PF00909">
    <property type="entry name" value="Ammonium_transp"/>
    <property type="match status" value="1"/>
</dbReference>
<feature type="transmembrane region" description="Helical" evidence="5">
    <location>
        <begin position="153"/>
        <end position="173"/>
    </location>
</feature>
<feature type="domain" description="Ammonium transporter AmtB-like" evidence="7">
    <location>
        <begin position="14"/>
        <end position="242"/>
    </location>
</feature>
<dbReference type="InterPro" id="IPR024041">
    <property type="entry name" value="NH4_transpt_AmtB-like_dom"/>
</dbReference>
<evidence type="ECO:0000313" key="8">
    <source>
        <dbReference type="EMBL" id="KAJ8029858.1"/>
    </source>
</evidence>
<dbReference type="SUPFAM" id="SSF111352">
    <property type="entry name" value="Ammonium transporter"/>
    <property type="match status" value="1"/>
</dbReference>
<dbReference type="AlphaFoldDB" id="A0A9Q1BNK6"/>
<feature type="transmembrane region" description="Helical" evidence="5">
    <location>
        <begin position="97"/>
        <end position="117"/>
    </location>
</feature>
<dbReference type="GO" id="GO:0008519">
    <property type="term" value="F:ammonium channel activity"/>
    <property type="evidence" value="ECO:0007669"/>
    <property type="project" value="InterPro"/>
</dbReference>
<name>A0A9Q1BNK6_HOLLE</name>
<proteinExistence type="predicted"/>
<evidence type="ECO:0000256" key="4">
    <source>
        <dbReference type="ARBA" id="ARBA00023136"/>
    </source>
</evidence>
<dbReference type="InterPro" id="IPR029020">
    <property type="entry name" value="Ammonium/urea_transptr"/>
</dbReference>
<evidence type="ECO:0000256" key="5">
    <source>
        <dbReference type="SAM" id="Phobius"/>
    </source>
</evidence>
<keyword evidence="3 5" id="KW-1133">Transmembrane helix</keyword>
<feature type="signal peptide" evidence="6">
    <location>
        <begin position="1"/>
        <end position="17"/>
    </location>
</feature>
<comment type="caution">
    <text evidence="8">The sequence shown here is derived from an EMBL/GenBank/DDBJ whole genome shotgun (WGS) entry which is preliminary data.</text>
</comment>
<dbReference type="OrthoDB" id="534912at2759"/>
<dbReference type="PANTHER" id="PTHR11730">
    <property type="entry name" value="AMMONIUM TRANSPORTER"/>
    <property type="match status" value="1"/>
</dbReference>
<keyword evidence="4 5" id="KW-0472">Membrane</keyword>
<reference evidence="8" key="1">
    <citation type="submission" date="2021-10" db="EMBL/GenBank/DDBJ databases">
        <title>Tropical sea cucumber genome reveals ecological adaptation and Cuvierian tubules defense mechanism.</title>
        <authorList>
            <person name="Chen T."/>
        </authorList>
    </citation>
    <scope>NUCLEOTIDE SEQUENCE</scope>
    <source>
        <strain evidence="8">Nanhai2018</strain>
        <tissue evidence="8">Muscle</tissue>
    </source>
</reference>
<evidence type="ECO:0000256" key="3">
    <source>
        <dbReference type="ARBA" id="ARBA00022989"/>
    </source>
</evidence>
<comment type="subcellular location">
    <subcellularLocation>
        <location evidence="1">Membrane</location>
        <topology evidence="1">Multi-pass membrane protein</topology>
    </subcellularLocation>
</comment>
<feature type="chain" id="PRO_5040146810" evidence="6">
    <location>
        <begin position="18"/>
        <end position="405"/>
    </location>
</feature>
<keyword evidence="6" id="KW-0732">Signal</keyword>
<dbReference type="EMBL" id="JAIZAY010000014">
    <property type="protein sequence ID" value="KAJ8029858.1"/>
    <property type="molecule type" value="Genomic_DNA"/>
</dbReference>